<keyword evidence="1" id="KW-0193">Cuticle</keyword>
<dbReference type="GeneID" id="105365116"/>
<dbReference type="GO" id="GO:0008010">
    <property type="term" value="F:structural constituent of chitin-based larval cuticle"/>
    <property type="evidence" value="ECO:0007669"/>
    <property type="project" value="TreeGrafter"/>
</dbReference>
<accession>A0AAJ7DYX5</accession>
<gene>
    <name evidence="5" type="primary">LOC105365116</name>
</gene>
<dbReference type="KEGG" id="csol:105365116"/>
<dbReference type="GO" id="GO:0062129">
    <property type="term" value="C:chitin-based extracellular matrix"/>
    <property type="evidence" value="ECO:0007669"/>
    <property type="project" value="TreeGrafter"/>
</dbReference>
<keyword evidence="4" id="KW-1185">Reference proteome</keyword>
<dbReference type="Pfam" id="PF00379">
    <property type="entry name" value="Chitin_bind_4"/>
    <property type="match status" value="1"/>
</dbReference>
<keyword evidence="3" id="KW-0732">Signal</keyword>
<dbReference type="PRINTS" id="PR00947">
    <property type="entry name" value="CUTICLE"/>
</dbReference>
<feature type="chain" id="PRO_5042587918" evidence="3">
    <location>
        <begin position="16"/>
        <end position="159"/>
    </location>
</feature>
<dbReference type="InterPro" id="IPR050468">
    <property type="entry name" value="Cuticle_Struct_Prot"/>
</dbReference>
<dbReference type="Proteomes" id="UP000695007">
    <property type="component" value="Unplaced"/>
</dbReference>
<evidence type="ECO:0000256" key="3">
    <source>
        <dbReference type="SAM" id="SignalP"/>
    </source>
</evidence>
<proteinExistence type="predicted"/>
<evidence type="ECO:0000256" key="2">
    <source>
        <dbReference type="SAM" id="MobiDB-lite"/>
    </source>
</evidence>
<organism evidence="4 5">
    <name type="scientific">Ceratosolen solmsi marchali</name>
    <dbReference type="NCBI Taxonomy" id="326594"/>
    <lineage>
        <taxon>Eukaryota</taxon>
        <taxon>Metazoa</taxon>
        <taxon>Ecdysozoa</taxon>
        <taxon>Arthropoda</taxon>
        <taxon>Hexapoda</taxon>
        <taxon>Insecta</taxon>
        <taxon>Pterygota</taxon>
        <taxon>Neoptera</taxon>
        <taxon>Endopterygota</taxon>
        <taxon>Hymenoptera</taxon>
        <taxon>Apocrita</taxon>
        <taxon>Proctotrupomorpha</taxon>
        <taxon>Chalcidoidea</taxon>
        <taxon>Agaonidae</taxon>
        <taxon>Agaoninae</taxon>
        <taxon>Ceratosolen</taxon>
    </lineage>
</organism>
<evidence type="ECO:0000256" key="1">
    <source>
        <dbReference type="PROSITE-ProRule" id="PRU00497"/>
    </source>
</evidence>
<feature type="region of interest" description="Disordered" evidence="2">
    <location>
        <begin position="122"/>
        <end position="142"/>
    </location>
</feature>
<reference evidence="5" key="1">
    <citation type="submission" date="2025-08" db="UniProtKB">
        <authorList>
            <consortium name="RefSeq"/>
        </authorList>
    </citation>
    <scope>IDENTIFICATION</scope>
</reference>
<dbReference type="InterPro" id="IPR000618">
    <property type="entry name" value="Insect_cuticle"/>
</dbReference>
<sequence length="159" mass="17585">MRLLLVVCLLATSYCQDDLFRKPEKIIKASNDVGDKLGNYAFVYETEGGILQKEVGSRKYEGTDAETQLIQGSVQYNAPDGTPVALSWTADEFGAQVSGTHLPTPPPIPPEIQRALDWLAKQPSTTEEPTPIRPSSPTSTPVIIKQQFNKPLSLRRQQF</sequence>
<name>A0AAJ7DYX5_9HYME</name>
<evidence type="ECO:0000313" key="4">
    <source>
        <dbReference type="Proteomes" id="UP000695007"/>
    </source>
</evidence>
<dbReference type="PANTHER" id="PTHR10380">
    <property type="entry name" value="CUTICLE PROTEIN"/>
    <property type="match status" value="1"/>
</dbReference>
<dbReference type="AlphaFoldDB" id="A0AAJ7DYX5"/>
<dbReference type="CTD" id="100379449"/>
<feature type="signal peptide" evidence="3">
    <location>
        <begin position="1"/>
        <end position="15"/>
    </location>
</feature>
<feature type="compositionally biased region" description="Low complexity" evidence="2">
    <location>
        <begin position="123"/>
        <end position="141"/>
    </location>
</feature>
<dbReference type="PANTHER" id="PTHR10380:SF241">
    <property type="entry name" value="CUTICULAR PROTEIN 47EG-RELATED"/>
    <property type="match status" value="1"/>
</dbReference>
<dbReference type="RefSeq" id="XP_011501511.1">
    <property type="nucleotide sequence ID" value="XM_011503209.1"/>
</dbReference>
<evidence type="ECO:0000313" key="5">
    <source>
        <dbReference type="RefSeq" id="XP_011501511.1"/>
    </source>
</evidence>
<dbReference type="PROSITE" id="PS51155">
    <property type="entry name" value="CHIT_BIND_RR_2"/>
    <property type="match status" value="1"/>
</dbReference>
<protein>
    <submittedName>
        <fullName evidence="5">Endocuticle structural glycoprotein SgAbd-8-like</fullName>
    </submittedName>
</protein>